<protein>
    <submittedName>
        <fullName evidence="2">Uncharacterized protein</fullName>
    </submittedName>
</protein>
<dbReference type="AlphaFoldDB" id="A0AAD6TLJ7"/>
<reference evidence="2" key="1">
    <citation type="submission" date="2023-03" db="EMBL/GenBank/DDBJ databases">
        <title>Massive genome expansion in bonnet fungi (Mycena s.s.) driven by repeated elements and novel gene families across ecological guilds.</title>
        <authorList>
            <consortium name="Lawrence Berkeley National Laboratory"/>
            <person name="Harder C.B."/>
            <person name="Miyauchi S."/>
            <person name="Viragh M."/>
            <person name="Kuo A."/>
            <person name="Thoen E."/>
            <person name="Andreopoulos B."/>
            <person name="Lu D."/>
            <person name="Skrede I."/>
            <person name="Drula E."/>
            <person name="Henrissat B."/>
            <person name="Morin E."/>
            <person name="Kohler A."/>
            <person name="Barry K."/>
            <person name="LaButti K."/>
            <person name="Morin E."/>
            <person name="Salamov A."/>
            <person name="Lipzen A."/>
            <person name="Mereny Z."/>
            <person name="Hegedus B."/>
            <person name="Baldrian P."/>
            <person name="Stursova M."/>
            <person name="Weitz H."/>
            <person name="Taylor A."/>
            <person name="Grigoriev I.V."/>
            <person name="Nagy L.G."/>
            <person name="Martin F."/>
            <person name="Kauserud H."/>
        </authorList>
    </citation>
    <scope>NUCLEOTIDE SEQUENCE</scope>
    <source>
        <strain evidence="2">CBHHK173m</strain>
    </source>
</reference>
<gene>
    <name evidence="2" type="ORF">B0H15DRAFT_958558</name>
</gene>
<name>A0AAD6TLJ7_9AGAR</name>
<feature type="compositionally biased region" description="Low complexity" evidence="1">
    <location>
        <begin position="214"/>
        <end position="231"/>
    </location>
</feature>
<accession>A0AAD6TLJ7</accession>
<organism evidence="2 3">
    <name type="scientific">Mycena belliarum</name>
    <dbReference type="NCBI Taxonomy" id="1033014"/>
    <lineage>
        <taxon>Eukaryota</taxon>
        <taxon>Fungi</taxon>
        <taxon>Dikarya</taxon>
        <taxon>Basidiomycota</taxon>
        <taxon>Agaricomycotina</taxon>
        <taxon>Agaricomycetes</taxon>
        <taxon>Agaricomycetidae</taxon>
        <taxon>Agaricales</taxon>
        <taxon>Marasmiineae</taxon>
        <taxon>Mycenaceae</taxon>
        <taxon>Mycena</taxon>
    </lineage>
</organism>
<keyword evidence="3" id="KW-1185">Reference proteome</keyword>
<evidence type="ECO:0000256" key="1">
    <source>
        <dbReference type="SAM" id="MobiDB-lite"/>
    </source>
</evidence>
<dbReference type="Proteomes" id="UP001222325">
    <property type="component" value="Unassembled WGS sequence"/>
</dbReference>
<proteinExistence type="predicted"/>
<evidence type="ECO:0000313" key="3">
    <source>
        <dbReference type="Proteomes" id="UP001222325"/>
    </source>
</evidence>
<comment type="caution">
    <text evidence="2">The sequence shown here is derived from an EMBL/GenBank/DDBJ whole genome shotgun (WGS) entry which is preliminary data.</text>
</comment>
<feature type="region of interest" description="Disordered" evidence="1">
    <location>
        <begin position="214"/>
        <end position="236"/>
    </location>
</feature>
<evidence type="ECO:0000313" key="2">
    <source>
        <dbReference type="EMBL" id="KAJ7065117.1"/>
    </source>
</evidence>
<dbReference type="EMBL" id="JARJCN010000182">
    <property type="protein sequence ID" value="KAJ7065117.1"/>
    <property type="molecule type" value="Genomic_DNA"/>
</dbReference>
<sequence length="288" mass="30422">MPIGVSLGGLDGFGASFRSPWAVTWQSSPAVTTTLLFLCLSFLPLTGCERLRWQLQLVIGPGPSFPTQRLANHFPMDFRAAIRQLLRRLSPLVPCSLVINAEADSVDACEREWAMRQTYGWRDLPTQRGQAVESESATEMASEAKAAATQGFKPTAGAAADADQTADASLRVHMNASASTCSPLGSLRALACRHSSPCLISTAVSTPAACLDPSDSTTTASGLASAAAPRTPAMHAPRRPLPIARAIAPLLVQTYVSTAIAHVLVVRWSPRSVPLPVNGASCPARQNP</sequence>